<dbReference type="Gene3D" id="2.30.110.10">
    <property type="entry name" value="Electron Transport, Fmn-binding Protein, Chain A"/>
    <property type="match status" value="1"/>
</dbReference>
<accession>A0ABT2RK27</accession>
<organism evidence="2 3">
    <name type="scientific">Dorea acetigenes</name>
    <dbReference type="NCBI Taxonomy" id="2981787"/>
    <lineage>
        <taxon>Bacteria</taxon>
        <taxon>Bacillati</taxon>
        <taxon>Bacillota</taxon>
        <taxon>Clostridia</taxon>
        <taxon>Lachnospirales</taxon>
        <taxon>Lachnospiraceae</taxon>
        <taxon>Dorea</taxon>
    </lineage>
</organism>
<gene>
    <name evidence="2" type="ORF">OCV99_03005</name>
</gene>
<name>A0ABT2RK27_9FIRM</name>
<dbReference type="InterPro" id="IPR012349">
    <property type="entry name" value="Split_barrel_FMN-bd"/>
</dbReference>
<dbReference type="SUPFAM" id="SSF50475">
    <property type="entry name" value="FMN-binding split barrel"/>
    <property type="match status" value="1"/>
</dbReference>
<dbReference type="EMBL" id="JAOQJU010000002">
    <property type="protein sequence ID" value="MCU6685534.1"/>
    <property type="molecule type" value="Genomic_DNA"/>
</dbReference>
<evidence type="ECO:0000259" key="1">
    <source>
        <dbReference type="Pfam" id="PF01243"/>
    </source>
</evidence>
<dbReference type="Pfam" id="PF01243">
    <property type="entry name" value="PNPOx_N"/>
    <property type="match status" value="1"/>
</dbReference>
<proteinExistence type="predicted"/>
<reference evidence="2 3" key="1">
    <citation type="journal article" date="2021" name="ISME Commun">
        <title>Automated analysis of genomic sequences facilitates high-throughput and comprehensive description of bacteria.</title>
        <authorList>
            <person name="Hitch T.C.A."/>
        </authorList>
    </citation>
    <scope>NUCLEOTIDE SEQUENCE [LARGE SCALE GENOMIC DNA]</scope>
    <source>
        <strain evidence="2 3">Sanger_03</strain>
    </source>
</reference>
<evidence type="ECO:0000313" key="2">
    <source>
        <dbReference type="EMBL" id="MCU6685534.1"/>
    </source>
</evidence>
<protein>
    <submittedName>
        <fullName evidence="2">Pyridoxamine 5'-phosphate oxidase family protein</fullName>
    </submittedName>
</protein>
<evidence type="ECO:0000313" key="3">
    <source>
        <dbReference type="Proteomes" id="UP001652431"/>
    </source>
</evidence>
<dbReference type="RefSeq" id="WP_158368021.1">
    <property type="nucleotide sequence ID" value="NZ_JAOQJU010000002.1"/>
</dbReference>
<keyword evidence="3" id="KW-1185">Reference proteome</keyword>
<comment type="caution">
    <text evidence="2">The sequence shown here is derived from an EMBL/GenBank/DDBJ whole genome shotgun (WGS) entry which is preliminary data.</text>
</comment>
<sequence>MSKAYEFLKECGSFFVLTINNDFPAGRPFGAVMEYNNKLYISTNNGNQAHKQLRENGNIQIVSKKEGTREWIRITGKVAECNDIQMKQKMLDECPVLAKHFSSAEAENYLLFQVEVLEVEFH</sequence>
<feature type="domain" description="Pyridoxamine 5'-phosphate oxidase N-terminal" evidence="1">
    <location>
        <begin position="5"/>
        <end position="121"/>
    </location>
</feature>
<dbReference type="InterPro" id="IPR011576">
    <property type="entry name" value="Pyridox_Oxase_N"/>
</dbReference>
<dbReference type="Proteomes" id="UP001652431">
    <property type="component" value="Unassembled WGS sequence"/>
</dbReference>